<dbReference type="InterPro" id="IPR050398">
    <property type="entry name" value="HssS/ArlS-like"/>
</dbReference>
<dbReference type="GO" id="GO:0000155">
    <property type="term" value="F:phosphorelay sensor kinase activity"/>
    <property type="evidence" value="ECO:0007669"/>
    <property type="project" value="InterPro"/>
</dbReference>
<evidence type="ECO:0000256" key="4">
    <source>
        <dbReference type="ARBA" id="ARBA00022475"/>
    </source>
</evidence>
<evidence type="ECO:0000256" key="9">
    <source>
        <dbReference type="ARBA" id="ARBA00022777"/>
    </source>
</evidence>
<comment type="subcellular location">
    <subcellularLocation>
        <location evidence="2">Cell membrane</location>
        <topology evidence="2">Multi-pass membrane protein</topology>
    </subcellularLocation>
</comment>
<dbReference type="Proteomes" id="UP000216454">
    <property type="component" value="Unassembled WGS sequence"/>
</dbReference>
<keyword evidence="4" id="KW-1003">Cell membrane</keyword>
<dbReference type="SUPFAM" id="SSF55874">
    <property type="entry name" value="ATPase domain of HSP90 chaperone/DNA topoisomerase II/histidine kinase"/>
    <property type="match status" value="1"/>
</dbReference>
<evidence type="ECO:0000256" key="15">
    <source>
        <dbReference type="SAM" id="Phobius"/>
    </source>
</evidence>
<reference evidence="17 18" key="1">
    <citation type="journal article" date="2017" name="BMC Genomics">
        <title>Comparative genomic and phylogenomic analyses of the Bifidobacteriaceae family.</title>
        <authorList>
            <person name="Lugli G.A."/>
            <person name="Milani C."/>
            <person name="Turroni F."/>
            <person name="Duranti S."/>
            <person name="Mancabelli L."/>
            <person name="Mangifesta M."/>
            <person name="Ferrario C."/>
            <person name="Modesto M."/>
            <person name="Mattarelli P."/>
            <person name="Jiri K."/>
            <person name="van Sinderen D."/>
            <person name="Ventura M."/>
        </authorList>
    </citation>
    <scope>NUCLEOTIDE SEQUENCE [LARGE SCALE GENOMIC DNA]</scope>
    <source>
        <strain evidence="17 18">DSM 24744</strain>
    </source>
</reference>
<keyword evidence="9 17" id="KW-0418">Kinase</keyword>
<evidence type="ECO:0000256" key="11">
    <source>
        <dbReference type="ARBA" id="ARBA00022989"/>
    </source>
</evidence>
<evidence type="ECO:0000256" key="10">
    <source>
        <dbReference type="ARBA" id="ARBA00022840"/>
    </source>
</evidence>
<feature type="region of interest" description="Disordered" evidence="14">
    <location>
        <begin position="196"/>
        <end position="296"/>
    </location>
</feature>
<name>A0A261EYD3_9BIFI</name>
<dbReference type="RefSeq" id="WP_094690990.1">
    <property type="nucleotide sequence ID" value="NZ_MWWQ01000006.1"/>
</dbReference>
<dbReference type="PROSITE" id="PS50109">
    <property type="entry name" value="HIS_KIN"/>
    <property type="match status" value="1"/>
</dbReference>
<organism evidence="17 18">
    <name type="scientific">Pseudoscardovia suis</name>
    <dbReference type="NCBI Taxonomy" id="987063"/>
    <lineage>
        <taxon>Bacteria</taxon>
        <taxon>Bacillati</taxon>
        <taxon>Actinomycetota</taxon>
        <taxon>Actinomycetes</taxon>
        <taxon>Bifidobacteriales</taxon>
        <taxon>Bifidobacteriaceae</taxon>
        <taxon>Pseudoscardovia</taxon>
    </lineage>
</organism>
<evidence type="ECO:0000256" key="3">
    <source>
        <dbReference type="ARBA" id="ARBA00012438"/>
    </source>
</evidence>
<evidence type="ECO:0000256" key="12">
    <source>
        <dbReference type="ARBA" id="ARBA00023012"/>
    </source>
</evidence>
<keyword evidence="12" id="KW-0902">Two-component regulatory system</keyword>
<evidence type="ECO:0000256" key="2">
    <source>
        <dbReference type="ARBA" id="ARBA00004651"/>
    </source>
</evidence>
<keyword evidence="7 15" id="KW-0812">Transmembrane</keyword>
<accession>A0A261EYD3</accession>
<dbReference type="InterPro" id="IPR036097">
    <property type="entry name" value="HisK_dim/P_sf"/>
</dbReference>
<dbReference type="Gene3D" id="3.30.565.10">
    <property type="entry name" value="Histidine kinase-like ATPase, C-terminal domain"/>
    <property type="match status" value="1"/>
</dbReference>
<dbReference type="InterPro" id="IPR005467">
    <property type="entry name" value="His_kinase_dom"/>
</dbReference>
<evidence type="ECO:0000256" key="1">
    <source>
        <dbReference type="ARBA" id="ARBA00000085"/>
    </source>
</evidence>
<keyword evidence="5" id="KW-0597">Phosphoprotein</keyword>
<dbReference type="AlphaFoldDB" id="A0A261EYD3"/>
<dbReference type="GO" id="GO:0005886">
    <property type="term" value="C:plasma membrane"/>
    <property type="evidence" value="ECO:0007669"/>
    <property type="project" value="UniProtKB-SubCell"/>
</dbReference>
<dbReference type="InterPro" id="IPR003594">
    <property type="entry name" value="HATPase_dom"/>
</dbReference>
<dbReference type="InterPro" id="IPR003661">
    <property type="entry name" value="HisK_dim/P_dom"/>
</dbReference>
<dbReference type="Gene3D" id="1.10.287.130">
    <property type="match status" value="1"/>
</dbReference>
<comment type="catalytic activity">
    <reaction evidence="1">
        <text>ATP + protein L-histidine = ADP + protein N-phospho-L-histidine.</text>
        <dbReference type="EC" id="2.7.13.3"/>
    </reaction>
</comment>
<dbReference type="CDD" id="cd00082">
    <property type="entry name" value="HisKA"/>
    <property type="match status" value="1"/>
</dbReference>
<keyword evidence="18" id="KW-1185">Reference proteome</keyword>
<keyword evidence="10" id="KW-0067">ATP-binding</keyword>
<evidence type="ECO:0000256" key="14">
    <source>
        <dbReference type="SAM" id="MobiDB-lite"/>
    </source>
</evidence>
<dbReference type="Pfam" id="PF00512">
    <property type="entry name" value="HisKA"/>
    <property type="match status" value="1"/>
</dbReference>
<evidence type="ECO:0000256" key="8">
    <source>
        <dbReference type="ARBA" id="ARBA00022741"/>
    </source>
</evidence>
<dbReference type="EC" id="2.7.13.3" evidence="3"/>
<proteinExistence type="predicted"/>
<dbReference type="CDD" id="cd00075">
    <property type="entry name" value="HATPase"/>
    <property type="match status" value="1"/>
</dbReference>
<sequence length="574" mass="61413">MSAWSVRRAKRRERVSRRIEDEEKLGNTEIGRLRHRFIRIAMIAISVILLFILIIINGTMGVIININLNRSLIRIAGEQPDGYYTQADEGALQSLGAQLMPNVRITSVDYYVLTVDPNGTVLSTDAHTMSELTAVQEADMVSLTVLHNPTLEPGRTVKFSYAGESYAARVVDKEAQTQAKAEASAGASASASSAASASSSSESSPSASASSSSESSSASASEPAAGSSSSSTSVSAAPSQSSSSSPSAASSSQTSSAASSQSSPSSPSTRSSRSSASESASPAPSPTSSAYNADNDASVQDGTIDIVFLNYTEVHNWQRQLLDMSVIIAFLSVFVFWLVVVSLSRRAVEPSIKTLQTQKRFITNASHELKTPVSIISADAEVLEAVNGENEWTRSIINQSKRLNDLISALVSLTKAEENEKFHLADVDMTQLATKAAQDFAPVIQQAGKTLQTHIQDDVHAQAELRSITEVLNILLDNSAKYCDDGGMVDITLAPRQGIRGGVALTVSNDYKDGAGQDYSRFFERFYRADESHNSGKQGFGIGLAMAQELVTRMNGTVDASWHDGRISFTVNLR</sequence>
<comment type="caution">
    <text evidence="17">The sequence shown here is derived from an EMBL/GenBank/DDBJ whole genome shotgun (WGS) entry which is preliminary data.</text>
</comment>
<keyword evidence="8" id="KW-0547">Nucleotide-binding</keyword>
<dbReference type="SMART" id="SM00388">
    <property type="entry name" value="HisKA"/>
    <property type="match status" value="1"/>
</dbReference>
<feature type="transmembrane region" description="Helical" evidence="15">
    <location>
        <begin position="324"/>
        <end position="343"/>
    </location>
</feature>
<dbReference type="EMBL" id="MWWQ01000006">
    <property type="protein sequence ID" value="OZG51879.1"/>
    <property type="molecule type" value="Genomic_DNA"/>
</dbReference>
<dbReference type="GO" id="GO:0005524">
    <property type="term" value="F:ATP binding"/>
    <property type="evidence" value="ECO:0007669"/>
    <property type="project" value="UniProtKB-KW"/>
</dbReference>
<evidence type="ECO:0000256" key="7">
    <source>
        <dbReference type="ARBA" id="ARBA00022692"/>
    </source>
</evidence>
<dbReference type="SMART" id="SM00387">
    <property type="entry name" value="HATPase_c"/>
    <property type="match status" value="1"/>
</dbReference>
<gene>
    <name evidence="17" type="ORF">PSSU_0662</name>
</gene>
<evidence type="ECO:0000256" key="6">
    <source>
        <dbReference type="ARBA" id="ARBA00022679"/>
    </source>
</evidence>
<dbReference type="PANTHER" id="PTHR45528">
    <property type="entry name" value="SENSOR HISTIDINE KINASE CPXA"/>
    <property type="match status" value="1"/>
</dbReference>
<dbReference type="Pfam" id="PF02518">
    <property type="entry name" value="HATPase_c"/>
    <property type="match status" value="1"/>
</dbReference>
<keyword evidence="11 15" id="KW-1133">Transmembrane helix</keyword>
<evidence type="ECO:0000313" key="18">
    <source>
        <dbReference type="Proteomes" id="UP000216454"/>
    </source>
</evidence>
<protein>
    <recommendedName>
        <fullName evidence="3">histidine kinase</fullName>
        <ecNumber evidence="3">2.7.13.3</ecNumber>
    </recommendedName>
</protein>
<feature type="compositionally biased region" description="Low complexity" evidence="14">
    <location>
        <begin position="196"/>
        <end position="290"/>
    </location>
</feature>
<dbReference type="InterPro" id="IPR036890">
    <property type="entry name" value="HATPase_C_sf"/>
</dbReference>
<evidence type="ECO:0000256" key="13">
    <source>
        <dbReference type="ARBA" id="ARBA00023136"/>
    </source>
</evidence>
<dbReference type="SUPFAM" id="SSF47384">
    <property type="entry name" value="Homodimeric domain of signal transducing histidine kinase"/>
    <property type="match status" value="1"/>
</dbReference>
<feature type="domain" description="Histidine kinase" evidence="16">
    <location>
        <begin position="364"/>
        <end position="574"/>
    </location>
</feature>
<feature type="transmembrane region" description="Helical" evidence="15">
    <location>
        <begin position="40"/>
        <end position="64"/>
    </location>
</feature>
<evidence type="ECO:0000256" key="5">
    <source>
        <dbReference type="ARBA" id="ARBA00022553"/>
    </source>
</evidence>
<dbReference type="OrthoDB" id="9786919at2"/>
<keyword evidence="6" id="KW-0808">Transferase</keyword>
<evidence type="ECO:0000259" key="16">
    <source>
        <dbReference type="PROSITE" id="PS50109"/>
    </source>
</evidence>
<dbReference type="PANTHER" id="PTHR45528:SF1">
    <property type="entry name" value="SENSOR HISTIDINE KINASE CPXA"/>
    <property type="match status" value="1"/>
</dbReference>
<keyword evidence="13 15" id="KW-0472">Membrane</keyword>
<evidence type="ECO:0000313" key="17">
    <source>
        <dbReference type="EMBL" id="OZG51879.1"/>
    </source>
</evidence>